<dbReference type="AlphaFoldDB" id="A0ABD1MF03"/>
<dbReference type="EMBL" id="JBGMDY010000005">
    <property type="protein sequence ID" value="KAL2333665.1"/>
    <property type="molecule type" value="Genomic_DNA"/>
</dbReference>
<dbReference type="InterPro" id="IPR000719">
    <property type="entry name" value="Prot_kinase_dom"/>
</dbReference>
<evidence type="ECO:0000313" key="2">
    <source>
        <dbReference type="EMBL" id="KAL2333665.1"/>
    </source>
</evidence>
<reference evidence="2 3" key="1">
    <citation type="submission" date="2024-08" db="EMBL/GenBank/DDBJ databases">
        <title>Insights into the chromosomal genome structure of Flemingia macrophylla.</title>
        <authorList>
            <person name="Ding Y."/>
            <person name="Zhao Y."/>
            <person name="Bi W."/>
            <person name="Wu M."/>
            <person name="Zhao G."/>
            <person name="Gong Y."/>
            <person name="Li W."/>
            <person name="Zhang P."/>
        </authorList>
    </citation>
    <scope>NUCLEOTIDE SEQUENCE [LARGE SCALE GENOMIC DNA]</scope>
    <source>
        <strain evidence="2">DYQJB</strain>
        <tissue evidence="2">Leaf</tissue>
    </source>
</reference>
<gene>
    <name evidence="2" type="ORF">Fmac_014878</name>
</gene>
<protein>
    <recommendedName>
        <fullName evidence="1">Protein kinase domain-containing protein</fullName>
    </recommendedName>
</protein>
<feature type="domain" description="Protein kinase" evidence="1">
    <location>
        <begin position="1"/>
        <end position="163"/>
    </location>
</feature>
<proteinExistence type="predicted"/>
<dbReference type="InterPro" id="IPR052611">
    <property type="entry name" value="Plant_RLK_LysM"/>
</dbReference>
<dbReference type="Gene3D" id="1.10.510.10">
    <property type="entry name" value="Transferase(Phosphotransferase) domain 1"/>
    <property type="match status" value="1"/>
</dbReference>
<keyword evidence="3" id="KW-1185">Reference proteome</keyword>
<organism evidence="2 3">
    <name type="scientific">Flemingia macrophylla</name>
    <dbReference type="NCBI Taxonomy" id="520843"/>
    <lineage>
        <taxon>Eukaryota</taxon>
        <taxon>Viridiplantae</taxon>
        <taxon>Streptophyta</taxon>
        <taxon>Embryophyta</taxon>
        <taxon>Tracheophyta</taxon>
        <taxon>Spermatophyta</taxon>
        <taxon>Magnoliopsida</taxon>
        <taxon>eudicotyledons</taxon>
        <taxon>Gunneridae</taxon>
        <taxon>Pentapetalae</taxon>
        <taxon>rosids</taxon>
        <taxon>fabids</taxon>
        <taxon>Fabales</taxon>
        <taxon>Fabaceae</taxon>
        <taxon>Papilionoideae</taxon>
        <taxon>50 kb inversion clade</taxon>
        <taxon>NPAAA clade</taxon>
        <taxon>indigoferoid/millettioid clade</taxon>
        <taxon>Phaseoleae</taxon>
        <taxon>Flemingia</taxon>
    </lineage>
</organism>
<evidence type="ECO:0000313" key="3">
    <source>
        <dbReference type="Proteomes" id="UP001603857"/>
    </source>
</evidence>
<dbReference type="InterPro" id="IPR001245">
    <property type="entry name" value="Ser-Thr/Tyr_kinase_cat_dom"/>
</dbReference>
<name>A0ABD1MF03_9FABA</name>
<dbReference type="SUPFAM" id="SSF56112">
    <property type="entry name" value="Protein kinase-like (PK-like)"/>
    <property type="match status" value="1"/>
</dbReference>
<dbReference type="PROSITE" id="PS50011">
    <property type="entry name" value="PROTEIN_KINASE_DOM"/>
    <property type="match status" value="1"/>
</dbReference>
<dbReference type="InterPro" id="IPR011009">
    <property type="entry name" value="Kinase-like_dom_sf"/>
</dbReference>
<accession>A0ABD1MF03</accession>
<evidence type="ECO:0000259" key="1">
    <source>
        <dbReference type="PROSITE" id="PS50011"/>
    </source>
</evidence>
<dbReference type="PANTHER" id="PTHR45927:SF11">
    <property type="entry name" value="LYSM DOMAIN RECEPTOR-LIKE KINASE 4"/>
    <property type="match status" value="1"/>
</dbReference>
<dbReference type="Pfam" id="PF07714">
    <property type="entry name" value="PK_Tyr_Ser-Thr"/>
    <property type="match status" value="1"/>
</dbReference>
<dbReference type="PANTHER" id="PTHR45927">
    <property type="entry name" value="LYSM-DOMAIN RECEPTOR-LIKE KINASE-RELATED"/>
    <property type="match status" value="1"/>
</dbReference>
<sequence>MVEYGKKSFSEVEVDEALELAHSTMEVKAIQSLKLSTEKSEILGQGWSRVTKIVDCIRCGKRTTGLDYLHSFTSLHVHKNLKSGNIFLYSNFRARIANFGLARSLEREGEGDQYVMSTLKKVAQVYEEGDDVNLLDVSSAVLGQVAGMIDTCLKKGPEIRPGM</sequence>
<dbReference type="Proteomes" id="UP001603857">
    <property type="component" value="Unassembled WGS sequence"/>
</dbReference>
<comment type="caution">
    <text evidence="2">The sequence shown here is derived from an EMBL/GenBank/DDBJ whole genome shotgun (WGS) entry which is preliminary data.</text>
</comment>